<dbReference type="RefSeq" id="WP_092668350.1">
    <property type="nucleotide sequence ID" value="NZ_FOXS01000001.1"/>
</dbReference>
<evidence type="ECO:0008006" key="3">
    <source>
        <dbReference type="Google" id="ProtNLM"/>
    </source>
</evidence>
<proteinExistence type="predicted"/>
<accession>A0A1I5T8H4</accession>
<name>A0A1I5T8H4_HYMAR</name>
<organism evidence="1 2">
    <name type="scientific">Hymenobacter arizonensis</name>
    <name type="common">Siccationidurans arizonensis</name>
    <dbReference type="NCBI Taxonomy" id="1227077"/>
    <lineage>
        <taxon>Bacteria</taxon>
        <taxon>Pseudomonadati</taxon>
        <taxon>Bacteroidota</taxon>
        <taxon>Cytophagia</taxon>
        <taxon>Cytophagales</taxon>
        <taxon>Hymenobacteraceae</taxon>
        <taxon>Hymenobacter</taxon>
    </lineage>
</organism>
<evidence type="ECO:0000313" key="1">
    <source>
        <dbReference type="EMBL" id="SFP79101.1"/>
    </source>
</evidence>
<dbReference type="STRING" id="1227077.SAMN04515668_0354"/>
<gene>
    <name evidence="1" type="ORF">SAMN04515668_0354</name>
</gene>
<evidence type="ECO:0000313" key="2">
    <source>
        <dbReference type="Proteomes" id="UP000199029"/>
    </source>
</evidence>
<reference evidence="2" key="1">
    <citation type="submission" date="2016-10" db="EMBL/GenBank/DDBJ databases">
        <authorList>
            <person name="Varghese N."/>
            <person name="Submissions S."/>
        </authorList>
    </citation>
    <scope>NUCLEOTIDE SEQUENCE [LARGE SCALE GENOMIC DNA]</scope>
    <source>
        <strain evidence="2">OR362-8,ATCC BAA-1266,JCM 13504</strain>
    </source>
</reference>
<dbReference type="AlphaFoldDB" id="A0A1I5T8H4"/>
<dbReference type="Proteomes" id="UP000199029">
    <property type="component" value="Unassembled WGS sequence"/>
</dbReference>
<dbReference type="EMBL" id="FOXS01000001">
    <property type="protein sequence ID" value="SFP79101.1"/>
    <property type="molecule type" value="Genomic_DNA"/>
</dbReference>
<sequence>MKTPATEEDRAARRAARKPILSVECESKEQKELFDRVAKERGVATASLVRMLILDEARRLGIS</sequence>
<keyword evidence="2" id="KW-1185">Reference proteome</keyword>
<protein>
    <recommendedName>
        <fullName evidence="3">Ribbon-helix-helix protein, copG family</fullName>
    </recommendedName>
</protein>
<dbReference type="OrthoDB" id="887330at2"/>